<dbReference type="AlphaFoldDB" id="A0A2Z3I2B2"/>
<gene>
    <name evidence="2" type="ORF">HYN04_09140</name>
</gene>
<name>A0A2Z3I2B2_9CAUL</name>
<dbReference type="EMBL" id="CP029479">
    <property type="protein sequence ID" value="AWM77908.1"/>
    <property type="molecule type" value="Genomic_DNA"/>
</dbReference>
<dbReference type="RefSeq" id="WP_110450475.1">
    <property type="nucleotide sequence ID" value="NZ_CP029479.1"/>
</dbReference>
<feature type="signal peptide" evidence="1">
    <location>
        <begin position="1"/>
        <end position="17"/>
    </location>
</feature>
<dbReference type="Proteomes" id="UP000247763">
    <property type="component" value="Chromosome"/>
</dbReference>
<keyword evidence="1" id="KW-0732">Signal</keyword>
<evidence type="ECO:0000313" key="3">
    <source>
        <dbReference type="Proteomes" id="UP000247763"/>
    </source>
</evidence>
<protein>
    <submittedName>
        <fullName evidence="2">Uncharacterized protein</fullName>
    </submittedName>
</protein>
<keyword evidence="3" id="KW-1185">Reference proteome</keyword>
<dbReference type="KEGG" id="phb:HYN04_09140"/>
<feature type="chain" id="PRO_5016244079" evidence="1">
    <location>
        <begin position="18"/>
        <end position="87"/>
    </location>
</feature>
<accession>A0A2Z3I2B2</accession>
<organism evidence="2 3">
    <name type="scientific">Phenylobacterium parvum</name>
    <dbReference type="NCBI Taxonomy" id="2201350"/>
    <lineage>
        <taxon>Bacteria</taxon>
        <taxon>Pseudomonadati</taxon>
        <taxon>Pseudomonadota</taxon>
        <taxon>Alphaproteobacteria</taxon>
        <taxon>Caulobacterales</taxon>
        <taxon>Caulobacteraceae</taxon>
        <taxon>Phenylobacterium</taxon>
    </lineage>
</organism>
<dbReference type="OrthoDB" id="7597355at2"/>
<proteinExistence type="predicted"/>
<evidence type="ECO:0000256" key="1">
    <source>
        <dbReference type="SAM" id="SignalP"/>
    </source>
</evidence>
<sequence length="87" mass="9437">MIAALALAAALSASPTAAELQSLLAAARVDAARVRDIRCEVLGDPTEHRCDWRQKSAKGRWETWSAILARDGGRWILIDTPGRASRP</sequence>
<evidence type="ECO:0000313" key="2">
    <source>
        <dbReference type="EMBL" id="AWM77908.1"/>
    </source>
</evidence>
<reference evidence="3" key="1">
    <citation type="submission" date="2018-05" db="EMBL/GenBank/DDBJ databases">
        <title>Genome sequencing of Phenylobacterium sp. HYN0004.</title>
        <authorList>
            <person name="Yi H."/>
            <person name="Baek C."/>
        </authorList>
    </citation>
    <scope>NUCLEOTIDE SEQUENCE [LARGE SCALE GENOMIC DNA]</scope>
    <source>
        <strain evidence="3">HYN0004</strain>
    </source>
</reference>